<evidence type="ECO:0000259" key="8">
    <source>
        <dbReference type="Pfam" id="PF05729"/>
    </source>
</evidence>
<evidence type="ECO:0000256" key="5">
    <source>
        <dbReference type="ARBA" id="ARBA00022741"/>
    </source>
</evidence>
<feature type="domain" description="NOD1/2 winged helix" evidence="10">
    <location>
        <begin position="363"/>
        <end position="422"/>
    </location>
</feature>
<proteinExistence type="predicted"/>
<keyword evidence="2" id="KW-0963">Cytoplasm</keyword>
<dbReference type="Proteomes" id="UP000830375">
    <property type="component" value="Unassembled WGS sequence"/>
</dbReference>
<evidence type="ECO:0000256" key="2">
    <source>
        <dbReference type="ARBA" id="ARBA00022490"/>
    </source>
</evidence>
<evidence type="ECO:0000313" key="11">
    <source>
        <dbReference type="EMBL" id="KAI2645363.1"/>
    </source>
</evidence>
<dbReference type="InterPro" id="IPR041075">
    <property type="entry name" value="NOD1/2_WH"/>
</dbReference>
<sequence length="767" mass="88116">MSLYEKRGKRDVDQNQEEVSPEASCVSVKSVRSMENTLCGDGTVAFSPSDDQTGVLQQDSDQKADELQRVKNQHKIRMKSKYESLFERNRIYTQHYIIHGESEAMKNMRCCTWRKHPEYETLQSTATTSLKPYLDQDGKGSQEVDFMFVLPFRELNLIQDHQYSLHRLLLDFHPELQDMDSKIYEECNVVFIFDGLDESRITLLFSDSEKVSDVTKPSSVGMLISNLMKGELLPSALIWITSRPAAANQIPSKYIDRVTEIQGFDEPQKEEYFWKRISDKHQANRIISHITKVRSFHIMCHIPVFCWISSTVFQKLLKEDLSAEIPQTLTEMYIHFLLTQINMRNQKYEERDPEKLLQSNREVIVKLADLAYKQLMKGNVMFYEEDLRESGIDVTEASVYSGICTVIFKEESVIHQRKVYSFIHLSFQEFLAAFYVSYSHLMKNMEPLHLFMDDKHERDRSKRNRYKSKTISLFQLLKAAVDKTHQFENGHLDLFLRFLLGISLDSNQELLKDLLTHTENNAKNIKGFTRYIKGAIKTNDILSANRSINLFFCLLEMNDQTLLREIQEFVKSDKHSEMSLSFAYCSVIAYMLQISEEVLDEFDPMEYKALEEGRLAGLRLSNQQCDSLSLALRSSNSCLKQLDLSNNNQQDSSVKLLSAGLKSSHCHLNILSQKVPDSSLGGFCVELGFSPWCVAIFNRSLEKCEVPSCFKHSTSISKKSKINSGLKAGFVFSSSASSRLRELDLSNNDLHDSGVKLLSVGLKSPNC</sequence>
<dbReference type="InterPro" id="IPR001611">
    <property type="entry name" value="Leu-rich_rpt"/>
</dbReference>
<dbReference type="Pfam" id="PF13516">
    <property type="entry name" value="LRR_6"/>
    <property type="match status" value="1"/>
</dbReference>
<evidence type="ECO:0000256" key="4">
    <source>
        <dbReference type="ARBA" id="ARBA00022737"/>
    </source>
</evidence>
<feature type="compositionally biased region" description="Basic and acidic residues" evidence="7">
    <location>
        <begin position="1"/>
        <end position="13"/>
    </location>
</feature>
<evidence type="ECO:0000256" key="6">
    <source>
        <dbReference type="ARBA" id="ARBA00022840"/>
    </source>
</evidence>
<evidence type="ECO:0000256" key="1">
    <source>
        <dbReference type="ARBA" id="ARBA00004496"/>
    </source>
</evidence>
<keyword evidence="12" id="KW-1185">Reference proteome</keyword>
<comment type="caution">
    <text evidence="11">The sequence shown here is derived from an EMBL/GenBank/DDBJ whole genome shotgun (WGS) entry which is preliminary data.</text>
</comment>
<evidence type="ECO:0000256" key="3">
    <source>
        <dbReference type="ARBA" id="ARBA00022614"/>
    </source>
</evidence>
<evidence type="ECO:0000259" key="9">
    <source>
        <dbReference type="Pfam" id="PF17776"/>
    </source>
</evidence>
<dbReference type="SUPFAM" id="SSF52047">
    <property type="entry name" value="RNI-like"/>
    <property type="match status" value="1"/>
</dbReference>
<evidence type="ECO:0000259" key="10">
    <source>
        <dbReference type="Pfam" id="PF17779"/>
    </source>
</evidence>
<dbReference type="Pfam" id="PF17779">
    <property type="entry name" value="WHD_NOD2"/>
    <property type="match status" value="1"/>
</dbReference>
<keyword evidence="3" id="KW-0433">Leucine-rich repeat</keyword>
<protein>
    <submittedName>
        <fullName evidence="11">NLR family CARD domain-containing protein 3</fullName>
    </submittedName>
</protein>
<keyword evidence="4" id="KW-0677">Repeat</keyword>
<keyword evidence="6" id="KW-0067">ATP-binding</keyword>
<feature type="region of interest" description="Disordered" evidence="7">
    <location>
        <begin position="1"/>
        <end position="26"/>
    </location>
</feature>
<feature type="domain" description="NACHT LRR and PYD" evidence="9">
    <location>
        <begin position="424"/>
        <end position="565"/>
    </location>
</feature>
<dbReference type="InterPro" id="IPR041267">
    <property type="entry name" value="NLRP_HD2"/>
</dbReference>
<dbReference type="SMART" id="SM00368">
    <property type="entry name" value="LRR_RI"/>
    <property type="match status" value="2"/>
</dbReference>
<dbReference type="Pfam" id="PF17776">
    <property type="entry name" value="NLRC4_HD2"/>
    <property type="match status" value="1"/>
</dbReference>
<dbReference type="Gene3D" id="3.80.10.10">
    <property type="entry name" value="Ribonuclease Inhibitor"/>
    <property type="match status" value="1"/>
</dbReference>
<reference evidence="11 12" key="1">
    <citation type="submission" date="2022-01" db="EMBL/GenBank/DDBJ databases">
        <title>A high-quality chromosome-level genome assembly of rohu carp, Labeo rohita.</title>
        <authorList>
            <person name="Arick M.A. II"/>
            <person name="Hsu C.-Y."/>
            <person name="Magbanua Z."/>
            <person name="Pechanova O."/>
            <person name="Grover C."/>
            <person name="Miller E."/>
            <person name="Thrash A."/>
            <person name="Ezzel L."/>
            <person name="Alam S."/>
            <person name="Benzie J."/>
            <person name="Hamilton M."/>
            <person name="Karsi A."/>
            <person name="Lawrence M.L."/>
            <person name="Peterson D.G."/>
        </authorList>
    </citation>
    <scope>NUCLEOTIDE SEQUENCE [LARGE SCALE GENOMIC DNA]</scope>
    <source>
        <strain evidence="12">BAU-BD-2019</strain>
        <tissue evidence="11">Blood</tissue>
    </source>
</reference>
<feature type="domain" description="NACHT" evidence="8">
    <location>
        <begin position="138"/>
        <end position="279"/>
    </location>
</feature>
<dbReference type="Pfam" id="PF05729">
    <property type="entry name" value="NACHT"/>
    <property type="match status" value="1"/>
</dbReference>
<dbReference type="PANTHER" id="PTHR24106">
    <property type="entry name" value="NACHT, LRR AND CARD DOMAINS-CONTAINING"/>
    <property type="match status" value="1"/>
</dbReference>
<dbReference type="Gene3D" id="3.40.50.300">
    <property type="entry name" value="P-loop containing nucleotide triphosphate hydrolases"/>
    <property type="match status" value="1"/>
</dbReference>
<accession>A0ABQ8L3U7</accession>
<keyword evidence="5" id="KW-0547">Nucleotide-binding</keyword>
<dbReference type="InterPro" id="IPR032675">
    <property type="entry name" value="LRR_dom_sf"/>
</dbReference>
<dbReference type="InterPro" id="IPR007111">
    <property type="entry name" value="NACHT_NTPase"/>
</dbReference>
<dbReference type="EMBL" id="JACTAM010002274">
    <property type="protein sequence ID" value="KAI2645363.1"/>
    <property type="molecule type" value="Genomic_DNA"/>
</dbReference>
<evidence type="ECO:0000256" key="7">
    <source>
        <dbReference type="SAM" id="MobiDB-lite"/>
    </source>
</evidence>
<name>A0ABQ8L3U7_LABRO</name>
<organism evidence="11 12">
    <name type="scientific">Labeo rohita</name>
    <name type="common">Indian major carp</name>
    <name type="synonym">Cyprinus rohita</name>
    <dbReference type="NCBI Taxonomy" id="84645"/>
    <lineage>
        <taxon>Eukaryota</taxon>
        <taxon>Metazoa</taxon>
        <taxon>Chordata</taxon>
        <taxon>Craniata</taxon>
        <taxon>Vertebrata</taxon>
        <taxon>Euteleostomi</taxon>
        <taxon>Actinopterygii</taxon>
        <taxon>Neopterygii</taxon>
        <taxon>Teleostei</taxon>
        <taxon>Ostariophysi</taxon>
        <taxon>Cypriniformes</taxon>
        <taxon>Cyprinidae</taxon>
        <taxon>Labeoninae</taxon>
        <taxon>Labeonini</taxon>
        <taxon>Labeo</taxon>
    </lineage>
</organism>
<comment type="subcellular location">
    <subcellularLocation>
        <location evidence="1">Cytoplasm</location>
    </subcellularLocation>
</comment>
<dbReference type="InterPro" id="IPR051261">
    <property type="entry name" value="NLR"/>
</dbReference>
<gene>
    <name evidence="11" type="ORF">H4Q32_028880</name>
</gene>
<dbReference type="InterPro" id="IPR027417">
    <property type="entry name" value="P-loop_NTPase"/>
</dbReference>
<evidence type="ECO:0000313" key="12">
    <source>
        <dbReference type="Proteomes" id="UP000830375"/>
    </source>
</evidence>